<evidence type="ECO:0008006" key="2">
    <source>
        <dbReference type="Google" id="ProtNLM"/>
    </source>
</evidence>
<dbReference type="Pfam" id="PF13911">
    <property type="entry name" value="AhpC-TSA_2"/>
    <property type="match status" value="1"/>
</dbReference>
<gene>
    <name evidence="1" type="ORF">CLEP1334_LOCUS28396</name>
</gene>
<dbReference type="AlphaFoldDB" id="A0A7S0P590"/>
<reference evidence="1" key="1">
    <citation type="submission" date="2021-01" db="EMBL/GenBank/DDBJ databases">
        <authorList>
            <person name="Corre E."/>
            <person name="Pelletier E."/>
            <person name="Niang G."/>
            <person name="Scheremetjew M."/>
            <person name="Finn R."/>
            <person name="Kale V."/>
            <person name="Holt S."/>
            <person name="Cochrane G."/>
            <person name="Meng A."/>
            <person name="Brown T."/>
            <person name="Cohen L."/>
        </authorList>
    </citation>
    <scope>NUCLEOTIDE SEQUENCE</scope>
    <source>
        <strain evidence="1">RCC1130</strain>
    </source>
</reference>
<accession>A0A7S0P590</accession>
<dbReference type="EMBL" id="HBER01056901">
    <property type="protein sequence ID" value="CAD8553105.1"/>
    <property type="molecule type" value="Transcribed_RNA"/>
</dbReference>
<sequence length="137" mass="14829">MRPAFEKAGARLSIVSAAEQGADDFRSAVWTDGDLYIDEEESFKKALGGRNVSVWRALQPSAIARAIRIISTGNVRQSTADVTNKKTKLLGGTFVVKDGQVVFTHYETPNFDNGEAREILAAVLGKKVADLPAECDT</sequence>
<evidence type="ECO:0000313" key="1">
    <source>
        <dbReference type="EMBL" id="CAD8553105.1"/>
    </source>
</evidence>
<name>A0A7S0P590_9EUKA</name>
<organism evidence="1">
    <name type="scientific">Calcidiscus leptoporus</name>
    <dbReference type="NCBI Taxonomy" id="127549"/>
    <lineage>
        <taxon>Eukaryota</taxon>
        <taxon>Haptista</taxon>
        <taxon>Haptophyta</taxon>
        <taxon>Prymnesiophyceae</taxon>
        <taxon>Coccolithales</taxon>
        <taxon>Calcidiscaceae</taxon>
        <taxon>Calcidiscus</taxon>
    </lineage>
</organism>
<proteinExistence type="predicted"/>
<protein>
    <recommendedName>
        <fullName evidence="2">Peroxiredoxin-like 2 activated in M-CSF stimulated monocytes</fullName>
    </recommendedName>
</protein>
<dbReference type="InterPro" id="IPR032801">
    <property type="entry name" value="PXL2A/B/C"/>
</dbReference>